<dbReference type="RefSeq" id="WP_245711123.1">
    <property type="nucleotide sequence ID" value="NZ_FOGF01000011.1"/>
</dbReference>
<evidence type="ECO:0000313" key="8">
    <source>
        <dbReference type="EMBL" id="SEQ93187.1"/>
    </source>
</evidence>
<dbReference type="Proteomes" id="UP000198556">
    <property type="component" value="Unassembled WGS sequence"/>
</dbReference>
<gene>
    <name evidence="8" type="ORF">SAMN05421767_11143</name>
</gene>
<accession>A0A1H9K2I4</accession>
<dbReference type="InterPro" id="IPR024923">
    <property type="entry name" value="PG_synth_SpoVB"/>
</dbReference>
<dbReference type="GO" id="GO:0005886">
    <property type="term" value="C:plasma membrane"/>
    <property type="evidence" value="ECO:0007669"/>
    <property type="project" value="UniProtKB-SubCell"/>
</dbReference>
<reference evidence="8 9" key="1">
    <citation type="submission" date="2016-10" db="EMBL/GenBank/DDBJ databases">
        <authorList>
            <person name="de Groot N.N."/>
        </authorList>
    </citation>
    <scope>NUCLEOTIDE SEQUENCE [LARGE SCALE GENOMIC DNA]</scope>
    <source>
        <strain evidence="8 9">DSM 15827</strain>
    </source>
</reference>
<feature type="transmembrane region" description="Helical" evidence="7">
    <location>
        <begin position="31"/>
        <end position="49"/>
    </location>
</feature>
<sequence>MKRLKGSSMTLAERLESKQSSHEKMVEGSSWLTAGSMLSRLMGALYIIPWGAMMGANRDAANALFAVGYSIYALFIQLSTAGFPAAISKLVANYNSKKEYKTAWELFIKSLWFMIGAGIIFGGIMYAIAPTVAAWSPETNIEYGVKVIRSLVPAVMIIPAMSLVRGFYQGYNDMAPSAISQLLEQFVRIIYMIVMTFIIMKMLSGDYSTAVAHSTFAAVVGAIVSMMYLVYKLWRDKPGLDELMEKDENPHKISSISLFAELIRESIPFVIITSGIQFASLIDMFSYSQLRGWFESFNVDSSVTAEMIKTEYAIFSFNANKIIMIIISLAVSIAATALPLLASHFVAEDHDEVKEIIRKNTGLYAFIMFPAAIGMAVVAAPMYNIFYSPDTIGTQALVVSCIMSIILGAYTVFSAMLQAVQQNNEAIKALMIGLFAKVLWQPVCIYYFAVSGPLWSTTFGFAVASYYLVYRLKQVTDFDIMGTLKDLVHISAITLAMFVTSFATLKLVSLVLNVDRKFPALIAVLIVAAVGGGTYAGLALKTKIADEMLGSKVDGIRRKLRLHKG</sequence>
<keyword evidence="4 7" id="KW-1133">Transmembrane helix</keyword>
<keyword evidence="2" id="KW-1003">Cell membrane</keyword>
<feature type="transmembrane region" description="Helical" evidence="7">
    <location>
        <begin position="518"/>
        <end position="540"/>
    </location>
</feature>
<evidence type="ECO:0000256" key="3">
    <source>
        <dbReference type="ARBA" id="ARBA00022692"/>
    </source>
</evidence>
<comment type="subcellular location">
    <subcellularLocation>
        <location evidence="1">Cell membrane</location>
        <topology evidence="1">Multi-pass membrane protein</topology>
    </subcellularLocation>
</comment>
<name>A0A1H9K2I4_9LACT</name>
<feature type="transmembrane region" description="Helical" evidence="7">
    <location>
        <begin position="392"/>
        <end position="417"/>
    </location>
</feature>
<feature type="region of interest" description="Disordered" evidence="6">
    <location>
        <begin position="1"/>
        <end position="22"/>
    </location>
</feature>
<dbReference type="STRING" id="137733.SAMN05421767_11143"/>
<keyword evidence="3 7" id="KW-0812">Transmembrane</keyword>
<feature type="transmembrane region" description="Helical" evidence="7">
    <location>
        <begin position="147"/>
        <end position="164"/>
    </location>
</feature>
<feature type="transmembrane region" description="Helical" evidence="7">
    <location>
        <begin position="363"/>
        <end position="386"/>
    </location>
</feature>
<evidence type="ECO:0000256" key="6">
    <source>
        <dbReference type="SAM" id="MobiDB-lite"/>
    </source>
</evidence>
<feature type="compositionally biased region" description="Basic and acidic residues" evidence="6">
    <location>
        <begin position="13"/>
        <end position="22"/>
    </location>
</feature>
<proteinExistence type="predicted"/>
<feature type="transmembrane region" description="Helical" evidence="7">
    <location>
        <begin position="69"/>
        <end position="91"/>
    </location>
</feature>
<evidence type="ECO:0000256" key="1">
    <source>
        <dbReference type="ARBA" id="ARBA00004651"/>
    </source>
</evidence>
<feature type="transmembrane region" description="Helical" evidence="7">
    <location>
        <begin position="210"/>
        <end position="231"/>
    </location>
</feature>
<dbReference type="InterPro" id="IPR050833">
    <property type="entry name" value="Poly_Biosynth_Transport"/>
</dbReference>
<dbReference type="PANTHER" id="PTHR30250:SF21">
    <property type="entry name" value="LIPID II FLIPPASE MURJ"/>
    <property type="match status" value="1"/>
</dbReference>
<keyword evidence="5 7" id="KW-0472">Membrane</keyword>
<feature type="transmembrane region" description="Helical" evidence="7">
    <location>
        <begin position="111"/>
        <end position="135"/>
    </location>
</feature>
<evidence type="ECO:0000256" key="2">
    <source>
        <dbReference type="ARBA" id="ARBA00022475"/>
    </source>
</evidence>
<dbReference type="EMBL" id="FOGF01000011">
    <property type="protein sequence ID" value="SEQ93187.1"/>
    <property type="molecule type" value="Genomic_DNA"/>
</dbReference>
<feature type="transmembrane region" description="Helical" evidence="7">
    <location>
        <begin position="490"/>
        <end position="512"/>
    </location>
</feature>
<protein>
    <submittedName>
        <fullName evidence="8">Membrane protein involved in the export of O-antigen and teichoic acid</fullName>
    </submittedName>
</protein>
<dbReference type="Pfam" id="PF01943">
    <property type="entry name" value="Polysacc_synt"/>
    <property type="match status" value="1"/>
</dbReference>
<dbReference type="PIRSF" id="PIRSF038958">
    <property type="entry name" value="PG_synth_SpoVB"/>
    <property type="match status" value="1"/>
</dbReference>
<evidence type="ECO:0000256" key="5">
    <source>
        <dbReference type="ARBA" id="ARBA00023136"/>
    </source>
</evidence>
<keyword evidence="9" id="KW-1185">Reference proteome</keyword>
<dbReference type="CDD" id="cd13124">
    <property type="entry name" value="MATE_SpoVB_like"/>
    <property type="match status" value="1"/>
</dbReference>
<organism evidence="8 9">
    <name type="scientific">Granulicatella balaenopterae</name>
    <dbReference type="NCBI Taxonomy" id="137733"/>
    <lineage>
        <taxon>Bacteria</taxon>
        <taxon>Bacillati</taxon>
        <taxon>Bacillota</taxon>
        <taxon>Bacilli</taxon>
        <taxon>Lactobacillales</taxon>
        <taxon>Carnobacteriaceae</taxon>
        <taxon>Granulicatella</taxon>
    </lineage>
</organism>
<feature type="transmembrane region" description="Helical" evidence="7">
    <location>
        <begin position="454"/>
        <end position="470"/>
    </location>
</feature>
<feature type="transmembrane region" description="Helical" evidence="7">
    <location>
        <begin position="267"/>
        <end position="287"/>
    </location>
</feature>
<dbReference type="InterPro" id="IPR002797">
    <property type="entry name" value="Polysacc_synth"/>
</dbReference>
<feature type="transmembrane region" description="Helical" evidence="7">
    <location>
        <begin position="185"/>
        <end position="204"/>
    </location>
</feature>
<evidence type="ECO:0000313" key="9">
    <source>
        <dbReference type="Proteomes" id="UP000198556"/>
    </source>
</evidence>
<dbReference type="PANTHER" id="PTHR30250">
    <property type="entry name" value="PST FAMILY PREDICTED COLANIC ACID TRANSPORTER"/>
    <property type="match status" value="1"/>
</dbReference>
<evidence type="ECO:0000256" key="7">
    <source>
        <dbReference type="SAM" id="Phobius"/>
    </source>
</evidence>
<dbReference type="AlphaFoldDB" id="A0A1H9K2I4"/>
<evidence type="ECO:0000256" key="4">
    <source>
        <dbReference type="ARBA" id="ARBA00022989"/>
    </source>
</evidence>
<feature type="transmembrane region" description="Helical" evidence="7">
    <location>
        <begin position="322"/>
        <end position="342"/>
    </location>
</feature>